<dbReference type="PANTHER" id="PTHR12001:SF44">
    <property type="entry name" value="GERANYLGERANYL PYROPHOSPHATE SYNTHASE"/>
    <property type="match status" value="1"/>
</dbReference>
<keyword evidence="3" id="KW-0460">Magnesium</keyword>
<feature type="region of interest" description="Disordered" evidence="5">
    <location>
        <begin position="6"/>
        <end position="42"/>
    </location>
</feature>
<accession>A0A1L9R903</accession>
<dbReference type="CDD" id="cd00685">
    <property type="entry name" value="Trans_IPPS_HT"/>
    <property type="match status" value="1"/>
</dbReference>
<dbReference type="GO" id="GO:0046872">
    <property type="term" value="F:metal ion binding"/>
    <property type="evidence" value="ECO:0007669"/>
    <property type="project" value="UniProtKB-KW"/>
</dbReference>
<dbReference type="RefSeq" id="XP_040685081.1">
    <property type="nucleotide sequence ID" value="XM_040838074.1"/>
</dbReference>
<dbReference type="PROSITE" id="PS00723">
    <property type="entry name" value="POLYPRENYL_SYNTHASE_1"/>
    <property type="match status" value="1"/>
</dbReference>
<dbReference type="Pfam" id="PF00348">
    <property type="entry name" value="polyprenyl_synt"/>
    <property type="match status" value="1"/>
</dbReference>
<dbReference type="InterPro" id="IPR000092">
    <property type="entry name" value="Polyprenyl_synt"/>
</dbReference>
<evidence type="ECO:0000313" key="7">
    <source>
        <dbReference type="Proteomes" id="UP000184383"/>
    </source>
</evidence>
<feature type="compositionally biased region" description="Low complexity" evidence="5">
    <location>
        <begin position="6"/>
        <end position="24"/>
    </location>
</feature>
<dbReference type="GO" id="GO:0046165">
    <property type="term" value="P:alcohol biosynthetic process"/>
    <property type="evidence" value="ECO:0007669"/>
    <property type="project" value="UniProtKB-ARBA"/>
</dbReference>
<dbReference type="Gene3D" id="1.10.600.10">
    <property type="entry name" value="Farnesyl Diphosphate Synthase"/>
    <property type="match status" value="1"/>
</dbReference>
<dbReference type="EMBL" id="KV878216">
    <property type="protein sequence ID" value="OJJ31404.1"/>
    <property type="molecule type" value="Genomic_DNA"/>
</dbReference>
<dbReference type="OrthoDB" id="6921389at2759"/>
<dbReference type="PROSITE" id="PS00444">
    <property type="entry name" value="POLYPRENYL_SYNTHASE_2"/>
    <property type="match status" value="1"/>
</dbReference>
<evidence type="ECO:0000256" key="2">
    <source>
        <dbReference type="ARBA" id="ARBA00022723"/>
    </source>
</evidence>
<dbReference type="InterPro" id="IPR008949">
    <property type="entry name" value="Isoprenoid_synthase_dom_sf"/>
</dbReference>
<comment type="similarity">
    <text evidence="4">Belongs to the FPP/GGPP synthase family.</text>
</comment>
<proteinExistence type="inferred from homology"/>
<dbReference type="VEuPathDB" id="FungiDB:ASPWEDRAFT_54575"/>
<dbReference type="AlphaFoldDB" id="A0A1L9R903"/>
<dbReference type="GO" id="GO:0004659">
    <property type="term" value="F:prenyltransferase activity"/>
    <property type="evidence" value="ECO:0007669"/>
    <property type="project" value="InterPro"/>
</dbReference>
<evidence type="ECO:0000256" key="4">
    <source>
        <dbReference type="RuleBase" id="RU004466"/>
    </source>
</evidence>
<keyword evidence="1 4" id="KW-0808">Transferase</keyword>
<dbReference type="Proteomes" id="UP000184383">
    <property type="component" value="Unassembled WGS sequence"/>
</dbReference>
<protein>
    <submittedName>
        <fullName evidence="6">Uncharacterized protein</fullName>
    </submittedName>
</protein>
<dbReference type="SUPFAM" id="SSF48576">
    <property type="entry name" value="Terpenoid synthases"/>
    <property type="match status" value="1"/>
</dbReference>
<evidence type="ECO:0000256" key="5">
    <source>
        <dbReference type="SAM" id="MobiDB-lite"/>
    </source>
</evidence>
<dbReference type="PANTHER" id="PTHR12001">
    <property type="entry name" value="GERANYLGERANYL PYROPHOSPHATE SYNTHASE"/>
    <property type="match status" value="1"/>
</dbReference>
<sequence>MLQEYLSQASHTSHASHDSLSSAHSADHSVTSTSDAHLPEFHDNVGSIDEKLSMEWKEENETVVREPYDYVAGIPGKEIRRQLLNAFNVWYQVDEKASKLIADAVTMAHNASLLIDDIQDSSKLRRGMPCAHEVYGTAQTINSANYVYFQAQELLFGLRNWPQAVSVFNDEMLNLHRGQGMELFWRDNLLPPSEEDYLQMIANKTGGLFRLINRLLQAASKHTVEVGQLVDVLGLYFQILDDYKNIREEKMASQKGFFEDLTEGKFSFPICHAIWAENPNKDDLIDMMRMKTEDMAVKKQAVHILERSGSLEYTKQVLYGLDRKARELLAESKRPNAQVEGLLDLMLNSLERCG</sequence>
<gene>
    <name evidence="6" type="ORF">ASPWEDRAFT_54575</name>
</gene>
<evidence type="ECO:0000313" key="6">
    <source>
        <dbReference type="EMBL" id="OJJ31404.1"/>
    </source>
</evidence>
<keyword evidence="2" id="KW-0479">Metal-binding</keyword>
<reference evidence="7" key="1">
    <citation type="journal article" date="2017" name="Genome Biol.">
        <title>Comparative genomics reveals high biological diversity and specific adaptations in the industrially and medically important fungal genus Aspergillus.</title>
        <authorList>
            <person name="de Vries R.P."/>
            <person name="Riley R."/>
            <person name="Wiebenga A."/>
            <person name="Aguilar-Osorio G."/>
            <person name="Amillis S."/>
            <person name="Uchima C.A."/>
            <person name="Anderluh G."/>
            <person name="Asadollahi M."/>
            <person name="Askin M."/>
            <person name="Barry K."/>
            <person name="Battaglia E."/>
            <person name="Bayram O."/>
            <person name="Benocci T."/>
            <person name="Braus-Stromeyer S.A."/>
            <person name="Caldana C."/>
            <person name="Canovas D."/>
            <person name="Cerqueira G.C."/>
            <person name="Chen F."/>
            <person name="Chen W."/>
            <person name="Choi C."/>
            <person name="Clum A."/>
            <person name="Dos Santos R.A."/>
            <person name="Damasio A.R."/>
            <person name="Diallinas G."/>
            <person name="Emri T."/>
            <person name="Fekete E."/>
            <person name="Flipphi M."/>
            <person name="Freyberg S."/>
            <person name="Gallo A."/>
            <person name="Gournas C."/>
            <person name="Habgood R."/>
            <person name="Hainaut M."/>
            <person name="Harispe M.L."/>
            <person name="Henrissat B."/>
            <person name="Hilden K.S."/>
            <person name="Hope R."/>
            <person name="Hossain A."/>
            <person name="Karabika E."/>
            <person name="Karaffa L."/>
            <person name="Karanyi Z."/>
            <person name="Krasevec N."/>
            <person name="Kuo A."/>
            <person name="Kusch H."/>
            <person name="LaButti K."/>
            <person name="Lagendijk E.L."/>
            <person name="Lapidus A."/>
            <person name="Levasseur A."/>
            <person name="Lindquist E."/>
            <person name="Lipzen A."/>
            <person name="Logrieco A.F."/>
            <person name="MacCabe A."/>
            <person name="Maekelae M.R."/>
            <person name="Malavazi I."/>
            <person name="Melin P."/>
            <person name="Meyer V."/>
            <person name="Mielnichuk N."/>
            <person name="Miskei M."/>
            <person name="Molnar A.P."/>
            <person name="Mule G."/>
            <person name="Ngan C.Y."/>
            <person name="Orejas M."/>
            <person name="Orosz E."/>
            <person name="Ouedraogo J.P."/>
            <person name="Overkamp K.M."/>
            <person name="Park H.-S."/>
            <person name="Perrone G."/>
            <person name="Piumi F."/>
            <person name="Punt P.J."/>
            <person name="Ram A.F."/>
            <person name="Ramon A."/>
            <person name="Rauscher S."/>
            <person name="Record E."/>
            <person name="Riano-Pachon D.M."/>
            <person name="Robert V."/>
            <person name="Roehrig J."/>
            <person name="Ruller R."/>
            <person name="Salamov A."/>
            <person name="Salih N.S."/>
            <person name="Samson R.A."/>
            <person name="Sandor E."/>
            <person name="Sanguinetti M."/>
            <person name="Schuetze T."/>
            <person name="Sepcic K."/>
            <person name="Shelest E."/>
            <person name="Sherlock G."/>
            <person name="Sophianopoulou V."/>
            <person name="Squina F.M."/>
            <person name="Sun H."/>
            <person name="Susca A."/>
            <person name="Todd R.B."/>
            <person name="Tsang A."/>
            <person name="Unkles S.E."/>
            <person name="van de Wiele N."/>
            <person name="van Rossen-Uffink D."/>
            <person name="Oliveira J.V."/>
            <person name="Vesth T.C."/>
            <person name="Visser J."/>
            <person name="Yu J.-H."/>
            <person name="Zhou M."/>
            <person name="Andersen M.R."/>
            <person name="Archer D.B."/>
            <person name="Baker S.E."/>
            <person name="Benoit I."/>
            <person name="Brakhage A.A."/>
            <person name="Braus G.H."/>
            <person name="Fischer R."/>
            <person name="Frisvad J.C."/>
            <person name="Goldman G.H."/>
            <person name="Houbraken J."/>
            <person name="Oakley B."/>
            <person name="Pocsi I."/>
            <person name="Scazzocchio C."/>
            <person name="Seiboth B."/>
            <person name="vanKuyk P.A."/>
            <person name="Wortman J."/>
            <person name="Dyer P.S."/>
            <person name="Grigoriev I.V."/>
        </authorList>
    </citation>
    <scope>NUCLEOTIDE SEQUENCE [LARGE SCALE GENOMIC DNA]</scope>
    <source>
        <strain evidence="7">DTO 134E9</strain>
    </source>
</reference>
<dbReference type="SFLD" id="SFLDS00005">
    <property type="entry name" value="Isoprenoid_Synthase_Type_I"/>
    <property type="match status" value="1"/>
</dbReference>
<organism evidence="6 7">
    <name type="scientific">Aspergillus wentii DTO 134E9</name>
    <dbReference type="NCBI Taxonomy" id="1073089"/>
    <lineage>
        <taxon>Eukaryota</taxon>
        <taxon>Fungi</taxon>
        <taxon>Dikarya</taxon>
        <taxon>Ascomycota</taxon>
        <taxon>Pezizomycotina</taxon>
        <taxon>Eurotiomycetes</taxon>
        <taxon>Eurotiomycetidae</taxon>
        <taxon>Eurotiales</taxon>
        <taxon>Aspergillaceae</taxon>
        <taxon>Aspergillus</taxon>
        <taxon>Aspergillus subgen. Cremei</taxon>
    </lineage>
</organism>
<dbReference type="STRING" id="1073089.A0A1L9R903"/>
<dbReference type="GeneID" id="63753922"/>
<evidence type="ECO:0000256" key="3">
    <source>
        <dbReference type="ARBA" id="ARBA00022842"/>
    </source>
</evidence>
<keyword evidence="7" id="KW-1185">Reference proteome</keyword>
<evidence type="ECO:0000256" key="1">
    <source>
        <dbReference type="ARBA" id="ARBA00022679"/>
    </source>
</evidence>
<dbReference type="GO" id="GO:0043386">
    <property type="term" value="P:mycotoxin biosynthetic process"/>
    <property type="evidence" value="ECO:0007669"/>
    <property type="project" value="UniProtKB-ARBA"/>
</dbReference>
<name>A0A1L9R903_ASPWE</name>
<dbReference type="GO" id="GO:0008299">
    <property type="term" value="P:isoprenoid biosynthetic process"/>
    <property type="evidence" value="ECO:0007669"/>
    <property type="project" value="InterPro"/>
</dbReference>
<dbReference type="InterPro" id="IPR033749">
    <property type="entry name" value="Polyprenyl_synt_CS"/>
</dbReference>